<accession>A0ABR3R4Z6</accession>
<evidence type="ECO:0000256" key="1">
    <source>
        <dbReference type="ARBA" id="ARBA00004141"/>
    </source>
</evidence>
<keyword evidence="11" id="KW-1185">Reference proteome</keyword>
<evidence type="ECO:0000256" key="7">
    <source>
        <dbReference type="SAM" id="Phobius"/>
    </source>
</evidence>
<feature type="domain" description="Rhodopsin" evidence="9">
    <location>
        <begin position="1"/>
        <end position="138"/>
    </location>
</feature>
<keyword evidence="2 7" id="KW-0812">Transmembrane</keyword>
<evidence type="ECO:0000256" key="2">
    <source>
        <dbReference type="ARBA" id="ARBA00022692"/>
    </source>
</evidence>
<comment type="subcellular location">
    <subcellularLocation>
        <location evidence="1">Membrane</location>
        <topology evidence="1">Multi-pass membrane protein</topology>
    </subcellularLocation>
</comment>
<dbReference type="InterPro" id="IPR052337">
    <property type="entry name" value="SAT4-like"/>
</dbReference>
<evidence type="ECO:0000256" key="4">
    <source>
        <dbReference type="ARBA" id="ARBA00023136"/>
    </source>
</evidence>
<feature type="transmembrane region" description="Helical" evidence="7">
    <location>
        <begin position="76"/>
        <end position="101"/>
    </location>
</feature>
<evidence type="ECO:0000259" key="9">
    <source>
        <dbReference type="Pfam" id="PF20684"/>
    </source>
</evidence>
<evidence type="ECO:0000256" key="5">
    <source>
        <dbReference type="ARBA" id="ARBA00038359"/>
    </source>
</evidence>
<dbReference type="InterPro" id="IPR049326">
    <property type="entry name" value="Rhodopsin_dom_fungi"/>
</dbReference>
<reference evidence="10 11" key="1">
    <citation type="submission" date="2024-02" db="EMBL/GenBank/DDBJ databases">
        <title>De novo assembly and annotation of 12 fungi associated with fruit tree decline syndrome in Ontario, Canada.</title>
        <authorList>
            <person name="Sulman M."/>
            <person name="Ellouze W."/>
            <person name="Ilyukhin E."/>
        </authorList>
    </citation>
    <scope>NUCLEOTIDE SEQUENCE [LARGE SCALE GENOMIC DNA]</scope>
    <source>
        <strain evidence="10 11">M42-189</strain>
    </source>
</reference>
<proteinExistence type="inferred from homology"/>
<dbReference type="Proteomes" id="UP001521785">
    <property type="component" value="Unassembled WGS sequence"/>
</dbReference>
<evidence type="ECO:0000256" key="3">
    <source>
        <dbReference type="ARBA" id="ARBA00022989"/>
    </source>
</evidence>
<dbReference type="PANTHER" id="PTHR33048">
    <property type="entry name" value="PTH11-LIKE INTEGRAL MEMBRANE PROTEIN (AFU_ORTHOLOGUE AFUA_5G11245)"/>
    <property type="match status" value="1"/>
</dbReference>
<evidence type="ECO:0000313" key="10">
    <source>
        <dbReference type="EMBL" id="KAL1599498.1"/>
    </source>
</evidence>
<feature type="transmembrane region" description="Helical" evidence="7">
    <location>
        <begin position="45"/>
        <end position="64"/>
    </location>
</feature>
<dbReference type="PANTHER" id="PTHR33048:SF163">
    <property type="entry name" value="INTEGRAL MEMBRANE PROTEIN (AFU_ORTHOLOGUE AFUA_8G05510)"/>
    <property type="match status" value="1"/>
</dbReference>
<feature type="transmembrane region" description="Helical" evidence="7">
    <location>
        <begin position="113"/>
        <end position="139"/>
    </location>
</feature>
<evidence type="ECO:0000256" key="8">
    <source>
        <dbReference type="SAM" id="SignalP"/>
    </source>
</evidence>
<feature type="signal peptide" evidence="8">
    <location>
        <begin position="1"/>
        <end position="17"/>
    </location>
</feature>
<organism evidence="10 11">
    <name type="scientific">Paraconiothyrium brasiliense</name>
    <dbReference type="NCBI Taxonomy" id="300254"/>
    <lineage>
        <taxon>Eukaryota</taxon>
        <taxon>Fungi</taxon>
        <taxon>Dikarya</taxon>
        <taxon>Ascomycota</taxon>
        <taxon>Pezizomycotina</taxon>
        <taxon>Dothideomycetes</taxon>
        <taxon>Pleosporomycetidae</taxon>
        <taxon>Pleosporales</taxon>
        <taxon>Massarineae</taxon>
        <taxon>Didymosphaeriaceae</taxon>
        <taxon>Paraconiothyrium</taxon>
    </lineage>
</organism>
<name>A0ABR3R4Z6_9PLEO</name>
<protein>
    <recommendedName>
        <fullName evidence="9">Rhodopsin domain-containing protein</fullName>
    </recommendedName>
</protein>
<comment type="caution">
    <text evidence="10">The sequence shown here is derived from an EMBL/GenBank/DDBJ whole genome shotgun (WGS) entry which is preliminary data.</text>
</comment>
<evidence type="ECO:0000256" key="6">
    <source>
        <dbReference type="SAM" id="MobiDB-lite"/>
    </source>
</evidence>
<keyword evidence="8" id="KW-0732">Signal</keyword>
<sequence>MALCTAWWIAFFGGTMGDCVPLKKLWTPKLPGVCVDQNKACGSTGIAHIILDLIILLLPLPVIWRLKVNNVKKAMLTCLFLMGIFATICSILRISCIVGLVKINHSDFTYTVWMSYLFETLEVATGIICTCCPAFPAVYTKASSTSLGSYTKRIFGSSKGSYGSNSTKPSVNAKFDSGGLHPASSGLSRDKTESQVGFVRLDDESGIAMSALPTRA</sequence>
<keyword evidence="4 7" id="KW-0472">Membrane</keyword>
<keyword evidence="3 7" id="KW-1133">Transmembrane helix</keyword>
<evidence type="ECO:0000313" key="11">
    <source>
        <dbReference type="Proteomes" id="UP001521785"/>
    </source>
</evidence>
<dbReference type="Pfam" id="PF20684">
    <property type="entry name" value="Fung_rhodopsin"/>
    <property type="match status" value="1"/>
</dbReference>
<feature type="chain" id="PRO_5045988245" description="Rhodopsin domain-containing protein" evidence="8">
    <location>
        <begin position="18"/>
        <end position="216"/>
    </location>
</feature>
<feature type="region of interest" description="Disordered" evidence="6">
    <location>
        <begin position="173"/>
        <end position="193"/>
    </location>
</feature>
<comment type="similarity">
    <text evidence="5">Belongs to the SAT4 family.</text>
</comment>
<gene>
    <name evidence="10" type="ORF">SLS60_007301</name>
</gene>
<dbReference type="EMBL" id="JAKJXO020000010">
    <property type="protein sequence ID" value="KAL1599498.1"/>
    <property type="molecule type" value="Genomic_DNA"/>
</dbReference>